<evidence type="ECO:0000313" key="3">
    <source>
        <dbReference type="EMBL" id="NKI31094.1"/>
    </source>
</evidence>
<evidence type="ECO:0000259" key="2">
    <source>
        <dbReference type="Pfam" id="PF06439"/>
    </source>
</evidence>
<dbReference type="InterPro" id="IPR010496">
    <property type="entry name" value="AL/BT2_dom"/>
</dbReference>
<organism evidence="3 4">
    <name type="scientific">Croceivirga thetidis</name>
    <dbReference type="NCBI Taxonomy" id="2721623"/>
    <lineage>
        <taxon>Bacteria</taxon>
        <taxon>Pseudomonadati</taxon>
        <taxon>Bacteroidota</taxon>
        <taxon>Flavobacteriia</taxon>
        <taxon>Flavobacteriales</taxon>
        <taxon>Flavobacteriaceae</taxon>
        <taxon>Croceivirga</taxon>
    </lineage>
</organism>
<dbReference type="Gene3D" id="2.60.120.560">
    <property type="entry name" value="Exo-inulinase, domain 1"/>
    <property type="match status" value="1"/>
</dbReference>
<feature type="chain" id="PRO_5045185414" evidence="1">
    <location>
        <begin position="22"/>
        <end position="212"/>
    </location>
</feature>
<keyword evidence="4" id="KW-1185">Reference proteome</keyword>
<comment type="caution">
    <text evidence="3">The sequence shown here is derived from an EMBL/GenBank/DDBJ whole genome shotgun (WGS) entry which is preliminary data.</text>
</comment>
<keyword evidence="1" id="KW-0732">Signal</keyword>
<sequence length="212" mass="24061">MKKLRLLAVIIAIQLSGTALAQTTEPLEADQDHWTIHNREGTFENNNIHLNAQEQDGMAWLNDSEFTNGTLEFDVKGKNAPGRSFVGLAFHGQGNETFDAVYFRPFNFKNPEKKANAVQYISIPGGEWFTLRENSPGTYESEFKPTPESVEDWFHVKIEIAYPQVKVYVNDSTEPTLVVNQLSEQKSGQVGFWVGNNSEGWFKNLNIQHHED</sequence>
<dbReference type="Proteomes" id="UP000718451">
    <property type="component" value="Unassembled WGS sequence"/>
</dbReference>
<accession>A0ABX1GN80</accession>
<dbReference type="EMBL" id="JAAWWL010000001">
    <property type="protein sequence ID" value="NKI31094.1"/>
    <property type="molecule type" value="Genomic_DNA"/>
</dbReference>
<proteinExistence type="predicted"/>
<feature type="signal peptide" evidence="1">
    <location>
        <begin position="1"/>
        <end position="21"/>
    </location>
</feature>
<name>A0ABX1GN80_9FLAO</name>
<feature type="domain" description="3-keto-alpha-glucoside-1,2-lyase/3-keto-2-hydroxy-glucal hydratase" evidence="2">
    <location>
        <begin position="30"/>
        <end position="207"/>
    </location>
</feature>
<gene>
    <name evidence="3" type="ORF">HCU67_04005</name>
</gene>
<reference evidence="3 4" key="1">
    <citation type="submission" date="2020-04" db="EMBL/GenBank/DDBJ databases">
        <authorList>
            <person name="Yoon J."/>
        </authorList>
    </citation>
    <scope>NUCLEOTIDE SEQUENCE [LARGE SCALE GENOMIC DNA]</scope>
    <source>
        <strain evidence="3 4">DJ-13</strain>
    </source>
</reference>
<protein>
    <submittedName>
        <fullName evidence="3">DUF1080 domain-containing protein</fullName>
    </submittedName>
</protein>
<dbReference type="RefSeq" id="WP_168551288.1">
    <property type="nucleotide sequence ID" value="NZ_JAAWWL010000001.1"/>
</dbReference>
<dbReference type="Pfam" id="PF06439">
    <property type="entry name" value="3keto-disac_hyd"/>
    <property type="match status" value="1"/>
</dbReference>
<evidence type="ECO:0000256" key="1">
    <source>
        <dbReference type="SAM" id="SignalP"/>
    </source>
</evidence>
<evidence type="ECO:0000313" key="4">
    <source>
        <dbReference type="Proteomes" id="UP000718451"/>
    </source>
</evidence>